<sequence>MEAEWKLQDDAMFGNRSSALYNGTSSSFNMEEFLKAIPGNPLDYGSQVALITIYTTSVLLAVVGNVITIVVLTCGNRSRGELKTFLVNLAVSDLGMALVCMPFTFSPVMLDKWIFGGFMCTFVNFNIYLMVAVSIYTNLAIGVDRYWAVMYPLRQRLTKTKAKIIVAIIWVLAAGLSSMQIALFRTYTNGRREVCRETFPEPQADFRLAYTVFIFTTTYVVPLVVLACSYYRVGRTLWERTTPGNADEFRDKMQMRSKRKVIKMLVTVVAVFAVCWLPLHLFYLVSDIKPDIFESFTASHGQIYYGVFFACHWLAMANSFANPFIYGFLNDTFRANLLYLCLRCKDRLFGNSSYSHYNRPKRTFTARPASFRSSQRSLSSTTRLSSVHIHSRATCSVKAAPRTVINGKHSTTPRITPSPEKENTVTGHCSNEKVSPEINPKAFVSILRGNGHCKGSKHRPNDWI</sequence>
<feature type="transmembrane region" description="Helical" evidence="10">
    <location>
        <begin position="261"/>
        <end position="283"/>
    </location>
</feature>
<evidence type="ECO:0000256" key="1">
    <source>
        <dbReference type="ARBA" id="ARBA00004141"/>
    </source>
</evidence>
<keyword evidence="4 8" id="KW-0297">G-protein coupled receptor</keyword>
<evidence type="ECO:0000256" key="2">
    <source>
        <dbReference type="ARBA" id="ARBA00022692"/>
    </source>
</evidence>
<dbReference type="InterPro" id="IPR017452">
    <property type="entry name" value="GPCR_Rhodpsn_7TM"/>
</dbReference>
<dbReference type="Pfam" id="PF00001">
    <property type="entry name" value="7tm_1"/>
    <property type="match status" value="1"/>
</dbReference>
<dbReference type="InterPro" id="IPR000276">
    <property type="entry name" value="GPCR_Rhodpsn"/>
</dbReference>
<gene>
    <name evidence="13" type="primary">LOC106170742</name>
</gene>
<evidence type="ECO:0000256" key="9">
    <source>
        <dbReference type="SAM" id="MobiDB-lite"/>
    </source>
</evidence>
<keyword evidence="12" id="KW-1185">Reference proteome</keyword>
<keyword evidence="5 10" id="KW-0472">Membrane</keyword>
<dbReference type="Gene3D" id="1.20.1070.10">
    <property type="entry name" value="Rhodopsin 7-helix transmembrane proteins"/>
    <property type="match status" value="1"/>
</dbReference>
<evidence type="ECO:0000256" key="7">
    <source>
        <dbReference type="ARBA" id="ARBA00023224"/>
    </source>
</evidence>
<comment type="similarity">
    <text evidence="8">Belongs to the G-protein coupled receptor 1 family.</text>
</comment>
<evidence type="ECO:0000256" key="3">
    <source>
        <dbReference type="ARBA" id="ARBA00022989"/>
    </source>
</evidence>
<dbReference type="STRING" id="7574.A0A1S3J6Z0"/>
<dbReference type="SUPFAM" id="SSF81321">
    <property type="entry name" value="Family A G protein-coupled receptor-like"/>
    <property type="match status" value="1"/>
</dbReference>
<reference evidence="13" key="1">
    <citation type="submission" date="2025-08" db="UniProtKB">
        <authorList>
            <consortium name="RefSeq"/>
        </authorList>
    </citation>
    <scope>IDENTIFICATION</scope>
    <source>
        <tissue evidence="13">Gonads</tissue>
    </source>
</reference>
<evidence type="ECO:0000256" key="4">
    <source>
        <dbReference type="ARBA" id="ARBA00023040"/>
    </source>
</evidence>
<evidence type="ECO:0000256" key="10">
    <source>
        <dbReference type="SAM" id="Phobius"/>
    </source>
</evidence>
<dbReference type="PRINTS" id="PR00237">
    <property type="entry name" value="GPCRRHODOPSN"/>
</dbReference>
<evidence type="ECO:0000256" key="6">
    <source>
        <dbReference type="ARBA" id="ARBA00023170"/>
    </source>
</evidence>
<proteinExistence type="inferred from homology"/>
<keyword evidence="3 10" id="KW-1133">Transmembrane helix</keyword>
<dbReference type="FunFam" id="1.20.1070.10:FF:000291">
    <property type="entry name" value="Predicted protein"/>
    <property type="match status" value="1"/>
</dbReference>
<feature type="transmembrane region" description="Helical" evidence="10">
    <location>
        <begin position="164"/>
        <end position="188"/>
    </location>
</feature>
<feature type="transmembrane region" description="Helical" evidence="10">
    <location>
        <begin position="85"/>
        <end position="105"/>
    </location>
</feature>
<dbReference type="PROSITE" id="PS00237">
    <property type="entry name" value="G_PROTEIN_RECEP_F1_1"/>
    <property type="match status" value="1"/>
</dbReference>
<name>A0A1S3J6Z0_LINAN</name>
<dbReference type="GO" id="GO:0004930">
    <property type="term" value="F:G protein-coupled receptor activity"/>
    <property type="evidence" value="ECO:0007669"/>
    <property type="project" value="UniProtKB-KW"/>
</dbReference>
<feature type="transmembrane region" description="Helical" evidence="10">
    <location>
        <begin position="125"/>
        <end position="143"/>
    </location>
</feature>
<accession>A0A1S3J6Z0</accession>
<feature type="region of interest" description="Disordered" evidence="9">
    <location>
        <begin position="407"/>
        <end position="432"/>
    </location>
</feature>
<protein>
    <submittedName>
        <fullName evidence="13">RYamide receptor-like</fullName>
    </submittedName>
</protein>
<dbReference type="PROSITE" id="PS50262">
    <property type="entry name" value="G_PROTEIN_RECEP_F1_2"/>
    <property type="match status" value="1"/>
</dbReference>
<organism evidence="12 13">
    <name type="scientific">Lingula anatina</name>
    <name type="common">Brachiopod</name>
    <name type="synonym">Lingula unguis</name>
    <dbReference type="NCBI Taxonomy" id="7574"/>
    <lineage>
        <taxon>Eukaryota</taxon>
        <taxon>Metazoa</taxon>
        <taxon>Spiralia</taxon>
        <taxon>Lophotrochozoa</taxon>
        <taxon>Brachiopoda</taxon>
        <taxon>Linguliformea</taxon>
        <taxon>Lingulata</taxon>
        <taxon>Lingulida</taxon>
        <taxon>Linguloidea</taxon>
        <taxon>Lingulidae</taxon>
        <taxon>Lingula</taxon>
    </lineage>
</organism>
<dbReference type="GeneID" id="106170742"/>
<dbReference type="Proteomes" id="UP000085678">
    <property type="component" value="Unplaced"/>
</dbReference>
<dbReference type="RefSeq" id="XP_013406182.1">
    <property type="nucleotide sequence ID" value="XM_013550728.2"/>
</dbReference>
<keyword evidence="2 8" id="KW-0812">Transmembrane</keyword>
<evidence type="ECO:0000313" key="13">
    <source>
        <dbReference type="RefSeq" id="XP_013406182.1"/>
    </source>
</evidence>
<dbReference type="AlphaFoldDB" id="A0A1S3J6Z0"/>
<evidence type="ECO:0000313" key="12">
    <source>
        <dbReference type="Proteomes" id="UP000085678"/>
    </source>
</evidence>
<feature type="transmembrane region" description="Helical" evidence="10">
    <location>
        <begin position="208"/>
        <end position="231"/>
    </location>
</feature>
<dbReference type="OrthoDB" id="5981855at2759"/>
<keyword evidence="6 8" id="KW-0675">Receptor</keyword>
<comment type="subcellular location">
    <subcellularLocation>
        <location evidence="1">Membrane</location>
        <topology evidence="1">Multi-pass membrane protein</topology>
    </subcellularLocation>
</comment>
<dbReference type="GO" id="GO:0005886">
    <property type="term" value="C:plasma membrane"/>
    <property type="evidence" value="ECO:0007669"/>
    <property type="project" value="TreeGrafter"/>
</dbReference>
<keyword evidence="7 8" id="KW-0807">Transducer</keyword>
<feature type="transmembrane region" description="Helical" evidence="10">
    <location>
        <begin position="303"/>
        <end position="329"/>
    </location>
</feature>
<dbReference type="PANTHER" id="PTHR45695:SF9">
    <property type="entry name" value="LEUCOKININ RECEPTOR"/>
    <property type="match status" value="1"/>
</dbReference>
<evidence type="ECO:0000259" key="11">
    <source>
        <dbReference type="PROSITE" id="PS50262"/>
    </source>
</evidence>
<feature type="transmembrane region" description="Helical" evidence="10">
    <location>
        <begin position="48"/>
        <end position="73"/>
    </location>
</feature>
<dbReference type="OMA" id="AASDITM"/>
<dbReference type="InParanoid" id="A0A1S3J6Z0"/>
<evidence type="ECO:0000256" key="5">
    <source>
        <dbReference type="ARBA" id="ARBA00023136"/>
    </source>
</evidence>
<dbReference type="KEGG" id="lak:106170742"/>
<evidence type="ECO:0000256" key="8">
    <source>
        <dbReference type="RuleBase" id="RU000688"/>
    </source>
</evidence>
<feature type="domain" description="G-protein coupled receptors family 1 profile" evidence="11">
    <location>
        <begin position="64"/>
        <end position="326"/>
    </location>
</feature>
<dbReference type="PANTHER" id="PTHR45695">
    <property type="entry name" value="LEUCOKININ RECEPTOR-RELATED"/>
    <property type="match status" value="1"/>
</dbReference>